<evidence type="ECO:0000313" key="1">
    <source>
        <dbReference type="Proteomes" id="UP000504618"/>
    </source>
</evidence>
<dbReference type="InterPro" id="IPR035437">
    <property type="entry name" value="SNase_OB-fold_sf"/>
</dbReference>
<evidence type="ECO:0000313" key="2">
    <source>
        <dbReference type="RefSeq" id="XP_024875833.1"/>
    </source>
</evidence>
<proteinExistence type="predicted"/>
<sequence>MYNYLSLPFQAIEIFLANIQPKNGKWSTEPYNVAQNCSSKGVTAQAQIEGRIQTNIYANIYFMIQNYGLISVTEELVINGHAEQVAWDQMKLETLEFIRT</sequence>
<reference evidence="2" key="1">
    <citation type="submission" date="2025-08" db="UniProtKB">
        <authorList>
            <consortium name="RefSeq"/>
        </authorList>
    </citation>
    <scope>IDENTIFICATION</scope>
    <source>
        <tissue evidence="2">Whole body</tissue>
    </source>
</reference>
<gene>
    <name evidence="2" type="primary">LOC112457155</name>
</gene>
<dbReference type="Gene3D" id="2.40.50.90">
    <property type="match status" value="1"/>
</dbReference>
<dbReference type="Proteomes" id="UP000504618">
    <property type="component" value="Unplaced"/>
</dbReference>
<protein>
    <submittedName>
        <fullName evidence="2">Uncharacterized protein LOC112457155</fullName>
    </submittedName>
</protein>
<accession>A0A6J1Q2F5</accession>
<dbReference type="GeneID" id="112457155"/>
<dbReference type="AlphaFoldDB" id="A0A6J1Q2F5"/>
<dbReference type="RefSeq" id="XP_024875833.1">
    <property type="nucleotide sequence ID" value="XM_025020065.1"/>
</dbReference>
<organism evidence="1 2">
    <name type="scientific">Temnothorax curvispinosus</name>
    <dbReference type="NCBI Taxonomy" id="300111"/>
    <lineage>
        <taxon>Eukaryota</taxon>
        <taxon>Metazoa</taxon>
        <taxon>Ecdysozoa</taxon>
        <taxon>Arthropoda</taxon>
        <taxon>Hexapoda</taxon>
        <taxon>Insecta</taxon>
        <taxon>Pterygota</taxon>
        <taxon>Neoptera</taxon>
        <taxon>Endopterygota</taxon>
        <taxon>Hymenoptera</taxon>
        <taxon>Apocrita</taxon>
        <taxon>Aculeata</taxon>
        <taxon>Formicoidea</taxon>
        <taxon>Formicidae</taxon>
        <taxon>Myrmicinae</taxon>
        <taxon>Temnothorax</taxon>
    </lineage>
</organism>
<name>A0A6J1Q2F5_9HYME</name>
<dbReference type="OrthoDB" id="10069557at2759"/>
<keyword evidence="1" id="KW-1185">Reference proteome</keyword>